<dbReference type="EMBL" id="JANBPY010000019">
    <property type="protein sequence ID" value="KAJ1969839.1"/>
    <property type="molecule type" value="Genomic_DNA"/>
</dbReference>
<feature type="compositionally biased region" description="Polar residues" evidence="1">
    <location>
        <begin position="119"/>
        <end position="134"/>
    </location>
</feature>
<evidence type="ECO:0000313" key="4">
    <source>
        <dbReference type="Proteomes" id="UP001150925"/>
    </source>
</evidence>
<reference evidence="3" key="1">
    <citation type="submission" date="2022-07" db="EMBL/GenBank/DDBJ databases">
        <title>Phylogenomic reconstructions and comparative analyses of Kickxellomycotina fungi.</title>
        <authorList>
            <person name="Reynolds N.K."/>
            <person name="Stajich J.E."/>
            <person name="Barry K."/>
            <person name="Grigoriev I.V."/>
            <person name="Crous P."/>
            <person name="Smith M.E."/>
        </authorList>
    </citation>
    <scope>NUCLEOTIDE SEQUENCE</scope>
    <source>
        <strain evidence="3">RSA 1196</strain>
    </source>
</reference>
<feature type="compositionally biased region" description="Polar residues" evidence="1">
    <location>
        <begin position="203"/>
        <end position="218"/>
    </location>
</feature>
<feature type="region of interest" description="Disordered" evidence="1">
    <location>
        <begin position="115"/>
        <end position="419"/>
    </location>
</feature>
<dbReference type="GO" id="GO:0006974">
    <property type="term" value="P:DNA damage response"/>
    <property type="evidence" value="ECO:0007669"/>
    <property type="project" value="InterPro"/>
</dbReference>
<dbReference type="PANTHER" id="PTHR21220">
    <property type="entry name" value="DNA-DEPENDENT METALLOPROTEASE SPRTN"/>
    <property type="match status" value="1"/>
</dbReference>
<dbReference type="GO" id="GO:0005634">
    <property type="term" value="C:nucleus"/>
    <property type="evidence" value="ECO:0007669"/>
    <property type="project" value="TreeGrafter"/>
</dbReference>
<dbReference type="Proteomes" id="UP001150925">
    <property type="component" value="Unassembled WGS sequence"/>
</dbReference>
<dbReference type="GO" id="GO:0031593">
    <property type="term" value="F:polyubiquitin modification-dependent protein binding"/>
    <property type="evidence" value="ECO:0007669"/>
    <property type="project" value="TreeGrafter"/>
</dbReference>
<feature type="compositionally biased region" description="Polar residues" evidence="1">
    <location>
        <begin position="392"/>
        <end position="413"/>
    </location>
</feature>
<comment type="caution">
    <text evidence="3">The sequence shown here is derived from an EMBL/GenBank/DDBJ whole genome shotgun (WGS) entry which is preliminary data.</text>
</comment>
<dbReference type="Pfam" id="PF10263">
    <property type="entry name" value="SprT-like"/>
    <property type="match status" value="1"/>
</dbReference>
<keyword evidence="4" id="KW-1185">Reference proteome</keyword>
<gene>
    <name evidence="3" type="ORF">IWQ62_000363</name>
</gene>
<evidence type="ECO:0000259" key="2">
    <source>
        <dbReference type="Pfam" id="PF10263"/>
    </source>
</evidence>
<feature type="domain" description="SprT-like" evidence="2">
    <location>
        <begin position="13"/>
        <end position="111"/>
    </location>
</feature>
<protein>
    <recommendedName>
        <fullName evidence="2">SprT-like domain-containing protein</fullName>
    </recommendedName>
</protein>
<sequence>MSARKNTEFPNIQRLFRELNKEAFWDTLDDVNLEWTDDLGPDTEGACTVDTSTNTTSIQLSRRALQSKTPAKVTEVLARQMVHAYLHSTHAIDAGRTDGPSFQKHWKRLLNLRDKHNLDQLNAPKTTGPSTSSGEAERNKPGPSRSSDQGNSKGSKWYFSPGARADERKPEVVSSDDDEIIPLTPRKPPAKLPSWMTFGPPTDGSNNPTTRPNPQSSNKDIEPKWNFQPGARANERKPEVISSDDDEIIPTTPRKTPTKLPGWMTFGPSTNGSNNPAVRPAPHNSNQDKAPKWNFRPGARADERKPEVISSDDDEIVPTTPRKPPTKLPGWMTFGPSTNGSNNPTARPNPQSSNNGNESKWNFQPGARADEREPEVVSSDDSEETIEIPTQRHPNPTVWTSSEPSGTGFTFTSSDDDEPIPGTFSDRIYIESYGNTTPKPVDTTFSEQSFYTSFKYSAFNNPCSKNSCGSPHSCYIPPLYISPAFNRNRKTSKSRNQGSSENDSDACALGLRGCRCPCQGCRPSKCS</sequence>
<dbReference type="InterPro" id="IPR044245">
    <property type="entry name" value="Spartan"/>
</dbReference>
<feature type="compositionally biased region" description="Polar residues" evidence="1">
    <location>
        <begin position="144"/>
        <end position="154"/>
    </location>
</feature>
<dbReference type="OrthoDB" id="10483168at2759"/>
<organism evidence="3 4">
    <name type="scientific">Dispira parvispora</name>
    <dbReference type="NCBI Taxonomy" id="1520584"/>
    <lineage>
        <taxon>Eukaryota</taxon>
        <taxon>Fungi</taxon>
        <taxon>Fungi incertae sedis</taxon>
        <taxon>Zoopagomycota</taxon>
        <taxon>Kickxellomycotina</taxon>
        <taxon>Dimargaritomycetes</taxon>
        <taxon>Dimargaritales</taxon>
        <taxon>Dimargaritaceae</taxon>
        <taxon>Dispira</taxon>
    </lineage>
</organism>
<feature type="compositionally biased region" description="Polar residues" evidence="1">
    <location>
        <begin position="267"/>
        <end position="276"/>
    </location>
</feature>
<dbReference type="AlphaFoldDB" id="A0A9W8B1H9"/>
<feature type="compositionally biased region" description="Polar residues" evidence="1">
    <location>
        <begin position="335"/>
        <end position="362"/>
    </location>
</feature>
<dbReference type="GO" id="GO:0004222">
    <property type="term" value="F:metalloendopeptidase activity"/>
    <property type="evidence" value="ECO:0007669"/>
    <property type="project" value="InterPro"/>
</dbReference>
<dbReference type="GO" id="GO:0003697">
    <property type="term" value="F:single-stranded DNA binding"/>
    <property type="evidence" value="ECO:0007669"/>
    <property type="project" value="InterPro"/>
</dbReference>
<dbReference type="PANTHER" id="PTHR21220:SF0">
    <property type="entry name" value="DNA-DEPENDENT METALLOPROTEASE SPRTN"/>
    <property type="match status" value="1"/>
</dbReference>
<evidence type="ECO:0000256" key="1">
    <source>
        <dbReference type="SAM" id="MobiDB-lite"/>
    </source>
</evidence>
<evidence type="ECO:0000313" key="3">
    <source>
        <dbReference type="EMBL" id="KAJ1969839.1"/>
    </source>
</evidence>
<dbReference type="InterPro" id="IPR006640">
    <property type="entry name" value="SprT-like_domain"/>
</dbReference>
<feature type="compositionally biased region" description="Low complexity" evidence="1">
    <location>
        <begin position="250"/>
        <end position="261"/>
    </location>
</feature>
<accession>A0A9W8B1H9</accession>
<name>A0A9W8B1H9_9FUNG</name>
<proteinExistence type="predicted"/>